<sequence>MTLATVTTDNDQTSQPTSRFEERYNKRLYHKRRLINRLGLGFAISAIAFGLFWLTWILLTLFVEGFQGLIEMPVFMADTPPPMGDGGLRNAIIGSLMIALLGLAIGTPVGMMAGIYLAEFSQGSLLGKVTRFLNDILLSAPSIVIGLFVYALMVKGQSFSGWAGAVALALIVIPIVVRTTENMLNLVPNTLREAAYALGTPKWKLISTVTLKAAKAGLTTGVLLAFARITGETAPLLFTALNNQYFSTDMSQPMANLPNTIYQFAMSPYDNWHALAWAAALLITMTVLIVNILARFIGGKDHTR</sequence>
<accession>Q1Q8K5</accession>
<dbReference type="InterPro" id="IPR051408">
    <property type="entry name" value="Phosphate_transprt_permease"/>
</dbReference>
<evidence type="ECO:0000256" key="3">
    <source>
        <dbReference type="ARBA" id="ARBA00016864"/>
    </source>
</evidence>
<keyword evidence="8 10" id="KW-1133">Transmembrane helix</keyword>
<dbReference type="Gene3D" id="1.10.3720.10">
    <property type="entry name" value="MetI-like"/>
    <property type="match status" value="1"/>
</dbReference>
<dbReference type="Pfam" id="PF00528">
    <property type="entry name" value="BPD_transp_1"/>
    <property type="match status" value="1"/>
</dbReference>
<evidence type="ECO:0000256" key="2">
    <source>
        <dbReference type="ARBA" id="ARBA00007069"/>
    </source>
</evidence>
<organism evidence="12 13">
    <name type="scientific">Psychrobacter cryohalolentis (strain ATCC BAA-1226 / DSM 17306 / VKM B-2378 / K5)</name>
    <dbReference type="NCBI Taxonomy" id="335284"/>
    <lineage>
        <taxon>Bacteria</taxon>
        <taxon>Pseudomonadati</taxon>
        <taxon>Pseudomonadota</taxon>
        <taxon>Gammaproteobacteria</taxon>
        <taxon>Moraxellales</taxon>
        <taxon>Moraxellaceae</taxon>
        <taxon>Psychrobacter</taxon>
    </lineage>
</organism>
<dbReference type="InterPro" id="IPR000515">
    <property type="entry name" value="MetI-like"/>
</dbReference>
<keyword evidence="5 10" id="KW-1003">Cell membrane</keyword>
<dbReference type="GO" id="GO:0005886">
    <property type="term" value="C:plasma membrane"/>
    <property type="evidence" value="ECO:0007669"/>
    <property type="project" value="UniProtKB-SubCell"/>
</dbReference>
<dbReference type="KEGG" id="pcr:Pcryo_2221"/>
<dbReference type="Proteomes" id="UP000002425">
    <property type="component" value="Chromosome"/>
</dbReference>
<name>Q1Q8K5_PSYCK</name>
<evidence type="ECO:0000256" key="8">
    <source>
        <dbReference type="ARBA" id="ARBA00022989"/>
    </source>
</evidence>
<dbReference type="eggNOG" id="COG0581">
    <property type="taxonomic scope" value="Bacteria"/>
</dbReference>
<dbReference type="STRING" id="335284.Pcryo_2221"/>
<feature type="transmembrane region" description="Helical" evidence="10">
    <location>
        <begin position="38"/>
        <end position="63"/>
    </location>
</feature>
<dbReference type="InterPro" id="IPR035906">
    <property type="entry name" value="MetI-like_sf"/>
</dbReference>
<feature type="domain" description="ABC transmembrane type-1" evidence="11">
    <location>
        <begin position="92"/>
        <end position="294"/>
    </location>
</feature>
<keyword evidence="4" id="KW-0813">Transport</keyword>
<gene>
    <name evidence="12" type="ordered locus">Pcryo_2221</name>
</gene>
<evidence type="ECO:0000313" key="13">
    <source>
        <dbReference type="Proteomes" id="UP000002425"/>
    </source>
</evidence>
<dbReference type="HOGENOM" id="CLU_033621_2_0_6"/>
<dbReference type="CDD" id="cd06261">
    <property type="entry name" value="TM_PBP2"/>
    <property type="match status" value="1"/>
</dbReference>
<keyword evidence="9 10" id="KW-0472">Membrane</keyword>
<feature type="transmembrane region" description="Helical" evidence="10">
    <location>
        <begin position="274"/>
        <end position="294"/>
    </location>
</feature>
<evidence type="ECO:0000256" key="10">
    <source>
        <dbReference type="RuleBase" id="RU363043"/>
    </source>
</evidence>
<reference evidence="12" key="1">
    <citation type="submission" date="2006-03" db="EMBL/GenBank/DDBJ databases">
        <title>Complete sequence of chromosome of Psychrobacter cryohalolentis K5.</title>
        <authorList>
            <consortium name="US DOE Joint Genome Institute"/>
            <person name="Copeland A."/>
            <person name="Lucas S."/>
            <person name="Lapidus A."/>
            <person name="Barry K."/>
            <person name="Detter J.C."/>
            <person name="Glavina del Rio T."/>
            <person name="Hammon N."/>
            <person name="Israni S."/>
            <person name="Dalin E."/>
            <person name="Tice H."/>
            <person name="Pitluck S."/>
            <person name="Brettin T."/>
            <person name="Bruce D."/>
            <person name="Han C."/>
            <person name="Tapia R."/>
            <person name="Sims D.R."/>
            <person name="Gilna P."/>
            <person name="Schmutz J."/>
            <person name="Larimer F."/>
            <person name="Land M."/>
            <person name="Hauser L."/>
            <person name="Kyrpides N."/>
            <person name="Kim E."/>
            <person name="Richardson P."/>
        </authorList>
    </citation>
    <scope>NUCLEOTIDE SEQUENCE</scope>
    <source>
        <strain evidence="12">K5</strain>
    </source>
</reference>
<feature type="transmembrane region" description="Helical" evidence="10">
    <location>
        <begin position="91"/>
        <end position="120"/>
    </location>
</feature>
<comment type="similarity">
    <text evidence="2 10">Belongs to the binding-protein-dependent transport system permease family. CysTW subfamily.</text>
</comment>
<dbReference type="RefSeq" id="WP_011514531.1">
    <property type="nucleotide sequence ID" value="NC_007969.1"/>
</dbReference>
<dbReference type="AlphaFoldDB" id="Q1Q8K5"/>
<dbReference type="SUPFAM" id="SSF161098">
    <property type="entry name" value="MetI-like"/>
    <property type="match status" value="1"/>
</dbReference>
<dbReference type="NCBIfam" id="TIGR00974">
    <property type="entry name" value="3a0107s02c"/>
    <property type="match status" value="1"/>
</dbReference>
<dbReference type="PANTHER" id="PTHR42922:SF1">
    <property type="entry name" value="PHOSPHATE TRANSPORT SYSTEM PERMEASE PROTEIN PSTA"/>
    <property type="match status" value="1"/>
</dbReference>
<keyword evidence="7 10" id="KW-0812">Transmembrane</keyword>
<dbReference type="PROSITE" id="PS50928">
    <property type="entry name" value="ABC_TM1"/>
    <property type="match status" value="1"/>
</dbReference>
<protein>
    <recommendedName>
        <fullName evidence="3 10">Phosphate transport system permease protein PstA</fullName>
    </recommendedName>
</protein>
<evidence type="ECO:0000313" key="12">
    <source>
        <dbReference type="EMBL" id="ABE75998.1"/>
    </source>
</evidence>
<evidence type="ECO:0000256" key="7">
    <source>
        <dbReference type="ARBA" id="ARBA00022692"/>
    </source>
</evidence>
<keyword evidence="6" id="KW-0592">Phosphate transport</keyword>
<comment type="subcellular location">
    <subcellularLocation>
        <location evidence="10">Cell inner membrane</location>
        <topology evidence="10">Multi-pass membrane protein</topology>
    </subcellularLocation>
    <subcellularLocation>
        <location evidence="1">Cell membrane</location>
        <topology evidence="1">Multi-pass membrane protein</topology>
    </subcellularLocation>
</comment>
<proteinExistence type="inferred from homology"/>
<keyword evidence="13" id="KW-1185">Reference proteome</keyword>
<dbReference type="EMBL" id="CP000323">
    <property type="protein sequence ID" value="ABE75998.1"/>
    <property type="molecule type" value="Genomic_DNA"/>
</dbReference>
<evidence type="ECO:0000256" key="9">
    <source>
        <dbReference type="ARBA" id="ARBA00023136"/>
    </source>
</evidence>
<evidence type="ECO:0000256" key="6">
    <source>
        <dbReference type="ARBA" id="ARBA00022592"/>
    </source>
</evidence>
<dbReference type="GO" id="GO:0005315">
    <property type="term" value="F:phosphate transmembrane transporter activity"/>
    <property type="evidence" value="ECO:0007669"/>
    <property type="project" value="InterPro"/>
</dbReference>
<dbReference type="PANTHER" id="PTHR42922">
    <property type="entry name" value="PHOSPHATE TRANSPORT SYSTEM PERMEASE PROTEIN PSTA"/>
    <property type="match status" value="1"/>
</dbReference>
<evidence type="ECO:0000256" key="1">
    <source>
        <dbReference type="ARBA" id="ARBA00004651"/>
    </source>
</evidence>
<feature type="transmembrane region" description="Helical" evidence="10">
    <location>
        <begin position="213"/>
        <end position="231"/>
    </location>
</feature>
<dbReference type="InterPro" id="IPR005672">
    <property type="entry name" value="Phosphate_PstA"/>
</dbReference>
<feature type="transmembrane region" description="Helical" evidence="10">
    <location>
        <begin position="132"/>
        <end position="153"/>
    </location>
</feature>
<evidence type="ECO:0000259" key="11">
    <source>
        <dbReference type="PROSITE" id="PS50928"/>
    </source>
</evidence>
<dbReference type="GO" id="GO:0035435">
    <property type="term" value="P:phosphate ion transmembrane transport"/>
    <property type="evidence" value="ECO:0007669"/>
    <property type="project" value="InterPro"/>
</dbReference>
<feature type="transmembrane region" description="Helical" evidence="10">
    <location>
        <begin position="159"/>
        <end position="177"/>
    </location>
</feature>
<evidence type="ECO:0000256" key="5">
    <source>
        <dbReference type="ARBA" id="ARBA00022475"/>
    </source>
</evidence>
<evidence type="ECO:0000256" key="4">
    <source>
        <dbReference type="ARBA" id="ARBA00022448"/>
    </source>
</evidence>